<proteinExistence type="predicted"/>
<reference evidence="6 7" key="1">
    <citation type="submission" date="2016-10" db="EMBL/GenBank/DDBJ databases">
        <authorList>
            <person name="de Groot N.N."/>
        </authorList>
    </citation>
    <scope>NUCLEOTIDE SEQUENCE [LARGE SCALE GENOMIC DNA]</scope>
    <source>
        <strain evidence="6 7">MP1X4</strain>
    </source>
</reference>
<evidence type="ECO:0000256" key="2">
    <source>
        <dbReference type="ARBA" id="ARBA00011245"/>
    </source>
</evidence>
<dbReference type="OrthoDB" id="9758101at2"/>
<evidence type="ECO:0000313" key="6">
    <source>
        <dbReference type="EMBL" id="SDS47270.1"/>
    </source>
</evidence>
<dbReference type="GO" id="GO:0006516">
    <property type="term" value="P:glycoprotein catabolic process"/>
    <property type="evidence" value="ECO:0007669"/>
    <property type="project" value="TreeGrafter"/>
</dbReference>
<feature type="domain" description="Glycosyl hydrolase family 92" evidence="4">
    <location>
        <begin position="278"/>
        <end position="737"/>
    </location>
</feature>
<dbReference type="GO" id="GO:0000224">
    <property type="term" value="F:peptide-N4-(N-acetyl-beta-glucosaminyl)asparagine amidase activity"/>
    <property type="evidence" value="ECO:0007669"/>
    <property type="project" value="TreeGrafter"/>
</dbReference>
<comment type="subunit">
    <text evidence="2">Monomer.</text>
</comment>
<dbReference type="AlphaFoldDB" id="A0A1H1SGS2"/>
<dbReference type="Pfam" id="PF17678">
    <property type="entry name" value="Glyco_hydro_92N"/>
    <property type="match status" value="1"/>
</dbReference>
<sequence>MKSLYKKRIRLSLIFIVIFLTGIIPVVKAQSSKSHHLTSYVDPYIGAGGHGHVFIGASVPFGAVQLGPENFYKGWDWCSGYHYGDSVLIGFAHTHLSGTGIGDLADILIMPYTGTVKTDKGQETVPGSGYASHYSHKNEQVRPGYYAVKLDASGIKVELTATERVGFHQYHFPAGKEAHVIIDLKEGVNDKSTATFIKQVDQYTIEGYRFSKGWAKNQWLFFAIRSSEPLPDFKVYDDNKLLQGNSGSGLAIKGLISFNAAPSILKLKVGISPVSSANALANIDAEIPGWDFQKVAKAADAKWNKELAKISIETKDNTNRRIFYTSLFHAMIDPALFNDHNGDYRGTDKKVYHHAAFDNYTVFSLWDTYRAENPLFDILQPKRAGDMINTMLAIYQQQGKLPIWHLMGNETGTMVGISSMQVVAEAYLKGIKGFDAGKAYEAEKGTAMSDSLGMLYVKNFKPIPTDKQSRSVAKGLEYAVSDGSIALMAKRMGKTADYNYFMKRSKNYQLYFDQADQFFKGKLSDGSWTPGFSPLKSKNDLYAEGNAWQYLWLVPQDVPGLISLLGGDESFNKKLDEFFQIKSTEEDGLADLTGLIGQYAHGNEPSHHVAYLYTYSGQQWKTAEKVRYIMKEFYLANTDGIIGNEDCGQMSAWYIFSSLGFYPVFPASETYVIGSPLFDKASINLDNGKKFTVEAINNSPANIYIQSLLLNGKRYDKSYILHRDIMNGGLLKIVMGSKPNYNFGKLQANRPQ</sequence>
<keyword evidence="3" id="KW-0106">Calcium</keyword>
<dbReference type="InterPro" id="IPR041371">
    <property type="entry name" value="GH92_N"/>
</dbReference>
<keyword evidence="7" id="KW-1185">Reference proteome</keyword>
<protein>
    <submittedName>
        <fullName evidence="6">Alpha-1,2-mannosidase, putative</fullName>
    </submittedName>
</protein>
<dbReference type="Gene3D" id="1.20.1050.60">
    <property type="entry name" value="alpha-1,2-mannosidase"/>
    <property type="match status" value="1"/>
</dbReference>
<dbReference type="Pfam" id="PF07971">
    <property type="entry name" value="Glyco_hydro_92"/>
    <property type="match status" value="1"/>
</dbReference>
<dbReference type="GO" id="GO:0030246">
    <property type="term" value="F:carbohydrate binding"/>
    <property type="evidence" value="ECO:0007669"/>
    <property type="project" value="InterPro"/>
</dbReference>
<dbReference type="Gene3D" id="3.30.2080.10">
    <property type="entry name" value="GH92 mannosidase domain"/>
    <property type="match status" value="1"/>
</dbReference>
<evidence type="ECO:0000313" key="7">
    <source>
        <dbReference type="Proteomes" id="UP000199679"/>
    </source>
</evidence>
<evidence type="ECO:0000259" key="5">
    <source>
        <dbReference type="Pfam" id="PF17678"/>
    </source>
</evidence>
<evidence type="ECO:0000256" key="3">
    <source>
        <dbReference type="ARBA" id="ARBA00022837"/>
    </source>
</evidence>
<dbReference type="EMBL" id="LT629740">
    <property type="protein sequence ID" value="SDS47270.1"/>
    <property type="molecule type" value="Genomic_DNA"/>
</dbReference>
<dbReference type="Gene3D" id="2.70.98.10">
    <property type="match status" value="1"/>
</dbReference>
<feature type="domain" description="Glycosyl hydrolase family 92 N-terminal" evidence="5">
    <location>
        <begin position="40"/>
        <end position="272"/>
    </location>
</feature>
<gene>
    <name evidence="6" type="ORF">SAMN05216490_1216</name>
</gene>
<dbReference type="InterPro" id="IPR050883">
    <property type="entry name" value="PNGase"/>
</dbReference>
<dbReference type="RefSeq" id="WP_091370320.1">
    <property type="nucleotide sequence ID" value="NZ_LT629740.1"/>
</dbReference>
<dbReference type="InterPro" id="IPR005887">
    <property type="entry name" value="GH92_a_mannosidase_put"/>
</dbReference>
<dbReference type="InterPro" id="IPR008928">
    <property type="entry name" value="6-hairpin_glycosidase_sf"/>
</dbReference>
<dbReference type="SUPFAM" id="SSF48208">
    <property type="entry name" value="Six-hairpin glycosidases"/>
    <property type="match status" value="1"/>
</dbReference>
<comment type="cofactor">
    <cofactor evidence="1">
        <name>Ca(2+)</name>
        <dbReference type="ChEBI" id="CHEBI:29108"/>
    </cofactor>
</comment>
<dbReference type="InterPro" id="IPR014718">
    <property type="entry name" value="GH-type_carb-bd"/>
</dbReference>
<dbReference type="NCBIfam" id="TIGR01180">
    <property type="entry name" value="aman2_put"/>
    <property type="match status" value="1"/>
</dbReference>
<dbReference type="Gene3D" id="1.20.1610.10">
    <property type="entry name" value="alpha-1,2-mannosidases domains"/>
    <property type="match status" value="1"/>
</dbReference>
<dbReference type="PANTHER" id="PTHR12143:SF39">
    <property type="entry name" value="SECRETED PROTEIN"/>
    <property type="match status" value="1"/>
</dbReference>
<name>A0A1H1SGS2_MUCMA</name>
<dbReference type="FunFam" id="3.30.2080.10:FF:000001">
    <property type="entry name" value="Alpha-1,2-mannosidase subfamily"/>
    <property type="match status" value="1"/>
</dbReference>
<accession>A0A1H1SGS2</accession>
<dbReference type="GO" id="GO:0005975">
    <property type="term" value="P:carbohydrate metabolic process"/>
    <property type="evidence" value="ECO:0007669"/>
    <property type="project" value="InterPro"/>
</dbReference>
<dbReference type="GO" id="GO:0005829">
    <property type="term" value="C:cytosol"/>
    <property type="evidence" value="ECO:0007669"/>
    <property type="project" value="TreeGrafter"/>
</dbReference>
<dbReference type="InterPro" id="IPR012939">
    <property type="entry name" value="Glyco_hydro_92"/>
</dbReference>
<evidence type="ECO:0000259" key="4">
    <source>
        <dbReference type="Pfam" id="PF07971"/>
    </source>
</evidence>
<dbReference type="PANTHER" id="PTHR12143">
    <property type="entry name" value="PEPTIDE N-GLYCANASE PNGASE -RELATED"/>
    <property type="match status" value="1"/>
</dbReference>
<dbReference type="Proteomes" id="UP000199679">
    <property type="component" value="Chromosome I"/>
</dbReference>
<evidence type="ECO:0000256" key="1">
    <source>
        <dbReference type="ARBA" id="ARBA00001913"/>
    </source>
</evidence>
<organism evidence="6 7">
    <name type="scientific">Mucilaginibacter mallensis</name>
    <dbReference type="NCBI Taxonomy" id="652787"/>
    <lineage>
        <taxon>Bacteria</taxon>
        <taxon>Pseudomonadati</taxon>
        <taxon>Bacteroidota</taxon>
        <taxon>Sphingobacteriia</taxon>
        <taxon>Sphingobacteriales</taxon>
        <taxon>Sphingobacteriaceae</taxon>
        <taxon>Mucilaginibacter</taxon>
    </lineage>
</organism>